<dbReference type="OrthoDB" id="102088at2157"/>
<reference evidence="1 2" key="1">
    <citation type="submission" date="2018-10" db="EMBL/GenBank/DDBJ databases">
        <title>Co-occurring genomic capacity for anaerobic methane metabolism and dissimilatory sulfite reduction discovered in the Korarchaeota.</title>
        <authorList>
            <person name="Mckay L.J."/>
            <person name="Dlakic M."/>
            <person name="Fields M.W."/>
            <person name="Delmont T.O."/>
            <person name="Eren A.M."/>
            <person name="Jay Z.J."/>
            <person name="Klingelsmith K.B."/>
            <person name="Rusch D.B."/>
            <person name="Inskeep W.P."/>
        </authorList>
    </citation>
    <scope>NUCLEOTIDE SEQUENCE [LARGE SCALE GENOMIC DNA]</scope>
    <source>
        <strain evidence="1 2">MDKW</strain>
    </source>
</reference>
<dbReference type="AlphaFoldDB" id="A0A3R9PC22"/>
<dbReference type="Proteomes" id="UP000277582">
    <property type="component" value="Unassembled WGS sequence"/>
</dbReference>
<protein>
    <submittedName>
        <fullName evidence="1">Uncharacterized protein</fullName>
    </submittedName>
</protein>
<gene>
    <name evidence="1" type="ORF">D6D85_14680</name>
</gene>
<evidence type="ECO:0000313" key="2">
    <source>
        <dbReference type="Proteomes" id="UP000277582"/>
    </source>
</evidence>
<keyword evidence="2" id="KW-1185">Reference proteome</keyword>
<organism evidence="1 2">
    <name type="scientific">Candidatus Methanodesulfokora washburnensis</name>
    <dbReference type="NCBI Taxonomy" id="2478471"/>
    <lineage>
        <taxon>Archaea</taxon>
        <taxon>Thermoproteota</taxon>
        <taxon>Candidatus Korarchaeia</taxon>
        <taxon>Candidatus Korarchaeia incertae sedis</taxon>
        <taxon>Candidatus Methanodesulfokora</taxon>
    </lineage>
</organism>
<evidence type="ECO:0000313" key="1">
    <source>
        <dbReference type="EMBL" id="RSN72241.1"/>
    </source>
</evidence>
<comment type="caution">
    <text evidence="1">The sequence shown here is derived from an EMBL/GenBank/DDBJ whole genome shotgun (WGS) entry which is preliminary data.</text>
</comment>
<name>A0A3R9PC22_9CREN</name>
<sequence>MRRLVPLILLIIVSISVLSFGKAIANSSETSISPAPQESRKICIPFSREEESIFQNFSRFERYSFYRVKNATIYAPDNIVDLFYLSKAKERWYREEIYKTPRLYELYLSELLRKEIKGDFSDEIKREIEIARGGVEYQYLRELVSWIDRGMSTEEMINLTLEKMKVAMDLLVSSARYYGAYLMLDLISENEAYSLEYCNPPKYPPPDGTWYYIYNWAKAGRVWVGCYYSSTPDASERPVKEFCTSVYTTDLNYYWNLAKSGYCKEEGTGRSIPGYMINSIQVKWFYSAQISGYTGFHDLIWEGNKNANSIWYTYKTPYKTTNPQAGYYMFHNYAYVLQCCYSPYGYCNAHCTWMPEWQSCFDCDSDATQHFISGQP</sequence>
<dbReference type="EMBL" id="RCOS01000163">
    <property type="protein sequence ID" value="RSN72241.1"/>
    <property type="molecule type" value="Genomic_DNA"/>
</dbReference>
<accession>A0A3R9PC22</accession>
<dbReference type="RefSeq" id="WP_125672692.1">
    <property type="nucleotide sequence ID" value="NZ_RCOS01000163.1"/>
</dbReference>
<proteinExistence type="predicted"/>